<keyword evidence="2" id="KW-1185">Reference proteome</keyword>
<dbReference type="EMBL" id="JANAWD010000426">
    <property type="protein sequence ID" value="KAJ3479638.1"/>
    <property type="molecule type" value="Genomic_DNA"/>
</dbReference>
<accession>A0AAD5UY25</accession>
<gene>
    <name evidence="1" type="ORF">NLI96_g8917</name>
</gene>
<name>A0AAD5UY25_9APHY</name>
<dbReference type="InterPro" id="IPR016024">
    <property type="entry name" value="ARM-type_fold"/>
</dbReference>
<organism evidence="1 2">
    <name type="scientific">Meripilus lineatus</name>
    <dbReference type="NCBI Taxonomy" id="2056292"/>
    <lineage>
        <taxon>Eukaryota</taxon>
        <taxon>Fungi</taxon>
        <taxon>Dikarya</taxon>
        <taxon>Basidiomycota</taxon>
        <taxon>Agaricomycotina</taxon>
        <taxon>Agaricomycetes</taxon>
        <taxon>Polyporales</taxon>
        <taxon>Meripilaceae</taxon>
        <taxon>Meripilus</taxon>
    </lineage>
</organism>
<dbReference type="SUPFAM" id="SSF48371">
    <property type="entry name" value="ARM repeat"/>
    <property type="match status" value="1"/>
</dbReference>
<dbReference type="AlphaFoldDB" id="A0AAD5UY25"/>
<comment type="caution">
    <text evidence="1">The sequence shown here is derived from an EMBL/GenBank/DDBJ whole genome shotgun (WGS) entry which is preliminary data.</text>
</comment>
<dbReference type="Gene3D" id="1.25.40.10">
    <property type="entry name" value="Tetratricopeptide repeat domain"/>
    <property type="match status" value="1"/>
</dbReference>
<reference evidence="1" key="1">
    <citation type="submission" date="2022-07" db="EMBL/GenBank/DDBJ databases">
        <title>Genome Sequence of Physisporinus lineatus.</title>
        <authorList>
            <person name="Buettner E."/>
        </authorList>
    </citation>
    <scope>NUCLEOTIDE SEQUENCE</scope>
    <source>
        <strain evidence="1">VT162</strain>
    </source>
</reference>
<dbReference type="InterPro" id="IPR011990">
    <property type="entry name" value="TPR-like_helical_dom_sf"/>
</dbReference>
<proteinExistence type="predicted"/>
<evidence type="ECO:0000313" key="2">
    <source>
        <dbReference type="Proteomes" id="UP001212997"/>
    </source>
</evidence>
<protein>
    <submittedName>
        <fullName evidence="1">Uncharacterized protein</fullName>
    </submittedName>
</protein>
<evidence type="ECO:0000313" key="1">
    <source>
        <dbReference type="EMBL" id="KAJ3479638.1"/>
    </source>
</evidence>
<sequence length="406" mass="46033">MLQTLYRLENEISTRNSIEGSVRAYEVVLKVQRELVLIDKALNMPDLLETLDSLAYCSKEAGRADDAVDYASEALQICREFAKKDAKTYTLQLTASFERMLVYLLHAGRSEEWMKSCREALNLWQRLVTGRDPEFERYAPRFEDSYNNILLSHPPYASYVYQHRAMVVWTKLVVRDVDQYGPSFARALCAIANSPFSRDARKEPTSNRDGAVDIPQEPNLVQALEDTIESLPTRKCDELTITHGSEIVEVCRVLAAQDIDTYGLCFVRALSAHANSFDRWCRCHAASNGYKDKSSIYRREAIGVLRKLAARDPDRYGPALVHALEQMINIPSKKRGEDALSHRRDTVDVCREIADVDVDRYGPCLAQALRALADHLFTLGRQSESFTYRCEAAHVLQKISNQAVVG</sequence>
<dbReference type="Proteomes" id="UP001212997">
    <property type="component" value="Unassembled WGS sequence"/>
</dbReference>